<dbReference type="InterPro" id="IPR013784">
    <property type="entry name" value="Carb-bd-like_fold"/>
</dbReference>
<feature type="region of interest" description="Disordered" evidence="12">
    <location>
        <begin position="24"/>
        <end position="47"/>
    </location>
</feature>
<dbReference type="STRING" id="861299.J421_1822"/>
<dbReference type="InterPro" id="IPR039426">
    <property type="entry name" value="TonB-dep_rcpt-like"/>
</dbReference>
<keyword evidence="2 10" id="KW-0813">Transport</keyword>
<evidence type="ECO:0000256" key="3">
    <source>
        <dbReference type="ARBA" id="ARBA00022452"/>
    </source>
</evidence>
<dbReference type="AlphaFoldDB" id="W0RE38"/>
<dbReference type="GO" id="GO:0015344">
    <property type="term" value="F:siderophore uptake transmembrane transporter activity"/>
    <property type="evidence" value="ECO:0007669"/>
    <property type="project" value="TreeGrafter"/>
</dbReference>
<evidence type="ECO:0000256" key="2">
    <source>
        <dbReference type="ARBA" id="ARBA00022448"/>
    </source>
</evidence>
<dbReference type="InParanoid" id="W0RE38"/>
<keyword evidence="3 10" id="KW-1134">Transmembrane beta strand</keyword>
<keyword evidence="8" id="KW-0675">Receptor</keyword>
<dbReference type="eggNOG" id="COG4771">
    <property type="taxonomic scope" value="Bacteria"/>
</dbReference>
<keyword evidence="9 10" id="KW-0998">Cell outer membrane</keyword>
<proteinExistence type="inferred from homology"/>
<dbReference type="NCBIfam" id="TIGR04056">
    <property type="entry name" value="OMP_RagA_SusC"/>
    <property type="match status" value="1"/>
</dbReference>
<evidence type="ECO:0000256" key="9">
    <source>
        <dbReference type="ARBA" id="ARBA00023237"/>
    </source>
</evidence>
<evidence type="ECO:0000259" key="15">
    <source>
        <dbReference type="Pfam" id="PF07715"/>
    </source>
</evidence>
<comment type="subcellular location">
    <subcellularLocation>
        <location evidence="1 10">Cell outer membrane</location>
        <topology evidence="1 10">Multi-pass membrane protein</topology>
    </subcellularLocation>
</comment>
<dbReference type="GO" id="GO:0009279">
    <property type="term" value="C:cell outer membrane"/>
    <property type="evidence" value="ECO:0007669"/>
    <property type="project" value="UniProtKB-SubCell"/>
</dbReference>
<name>W0RE38_9BACT</name>
<dbReference type="InterPro" id="IPR023996">
    <property type="entry name" value="TonB-dep_OMP_SusC/RagA"/>
</dbReference>
<dbReference type="Pfam" id="PF13620">
    <property type="entry name" value="CarboxypepD_reg"/>
    <property type="match status" value="1"/>
</dbReference>
<dbReference type="GO" id="GO:0030246">
    <property type="term" value="F:carbohydrate binding"/>
    <property type="evidence" value="ECO:0007669"/>
    <property type="project" value="InterPro"/>
</dbReference>
<dbReference type="PATRIC" id="fig|861299.3.peg.1853"/>
<evidence type="ECO:0000259" key="14">
    <source>
        <dbReference type="Pfam" id="PF00593"/>
    </source>
</evidence>
<dbReference type="EMBL" id="CP007128">
    <property type="protein sequence ID" value="AHG89359.1"/>
    <property type="molecule type" value="Genomic_DNA"/>
</dbReference>
<dbReference type="Gene3D" id="2.60.40.1120">
    <property type="entry name" value="Carboxypeptidase-like, regulatory domain"/>
    <property type="match status" value="1"/>
</dbReference>
<evidence type="ECO:0000256" key="12">
    <source>
        <dbReference type="SAM" id="MobiDB-lite"/>
    </source>
</evidence>
<evidence type="ECO:0000256" key="6">
    <source>
        <dbReference type="ARBA" id="ARBA00023077"/>
    </source>
</evidence>
<dbReference type="KEGG" id="gba:J421_1822"/>
<gene>
    <name evidence="16" type="ORF">J421_1822</name>
</gene>
<reference evidence="16 17" key="1">
    <citation type="journal article" date="2014" name="Genome Announc.">
        <title>Genome Sequence and Methylome of Soil Bacterium Gemmatirosa kalamazoonensis KBS708T, a Member of the Rarely Cultivated Gemmatimonadetes Phylum.</title>
        <authorList>
            <person name="Debruyn J.M."/>
            <person name="Radosevich M."/>
            <person name="Wommack K.E."/>
            <person name="Polson S.W."/>
            <person name="Hauser L.J."/>
            <person name="Fawaz M.N."/>
            <person name="Korlach J."/>
            <person name="Tsai Y.C."/>
        </authorList>
    </citation>
    <scope>NUCLEOTIDE SEQUENCE [LARGE SCALE GENOMIC DNA]</scope>
    <source>
        <strain evidence="16 17">KBS708</strain>
    </source>
</reference>
<feature type="domain" description="TonB-dependent receptor-like beta-barrel" evidence="14">
    <location>
        <begin position="466"/>
        <end position="854"/>
    </location>
</feature>
<dbReference type="InterPro" id="IPR012910">
    <property type="entry name" value="Plug_dom"/>
</dbReference>
<dbReference type="GO" id="GO:0044718">
    <property type="term" value="P:siderophore transmembrane transport"/>
    <property type="evidence" value="ECO:0007669"/>
    <property type="project" value="TreeGrafter"/>
</dbReference>
<feature type="compositionally biased region" description="Low complexity" evidence="12">
    <location>
        <begin position="24"/>
        <end position="40"/>
    </location>
</feature>
<dbReference type="SUPFAM" id="SSF49452">
    <property type="entry name" value="Starch-binding domain-like"/>
    <property type="match status" value="1"/>
</dbReference>
<evidence type="ECO:0000256" key="5">
    <source>
        <dbReference type="ARBA" id="ARBA00022729"/>
    </source>
</evidence>
<dbReference type="Pfam" id="PF07715">
    <property type="entry name" value="Plug"/>
    <property type="match status" value="1"/>
</dbReference>
<evidence type="ECO:0000256" key="10">
    <source>
        <dbReference type="PROSITE-ProRule" id="PRU01360"/>
    </source>
</evidence>
<evidence type="ECO:0000313" key="17">
    <source>
        <dbReference type="Proteomes" id="UP000019151"/>
    </source>
</evidence>
<dbReference type="InterPro" id="IPR036942">
    <property type="entry name" value="Beta-barrel_TonB_sf"/>
</dbReference>
<dbReference type="Gene3D" id="2.40.170.20">
    <property type="entry name" value="TonB-dependent receptor, beta-barrel domain"/>
    <property type="match status" value="1"/>
</dbReference>
<keyword evidence="6 11" id="KW-0798">TonB box</keyword>
<keyword evidence="5 13" id="KW-0732">Signal</keyword>
<keyword evidence="7 10" id="KW-0472">Membrane</keyword>
<keyword evidence="4 10" id="KW-0812">Transmembrane</keyword>
<evidence type="ECO:0000256" key="4">
    <source>
        <dbReference type="ARBA" id="ARBA00022692"/>
    </source>
</evidence>
<dbReference type="Gene3D" id="2.170.130.10">
    <property type="entry name" value="TonB-dependent receptor, plug domain"/>
    <property type="match status" value="1"/>
</dbReference>
<feature type="signal peptide" evidence="13">
    <location>
        <begin position="1"/>
        <end position="22"/>
    </location>
</feature>
<accession>W0RE38</accession>
<evidence type="ECO:0000313" key="16">
    <source>
        <dbReference type="EMBL" id="AHG89359.1"/>
    </source>
</evidence>
<feature type="chain" id="PRO_5004794202" evidence="13">
    <location>
        <begin position="23"/>
        <end position="1017"/>
    </location>
</feature>
<comment type="similarity">
    <text evidence="10 11">Belongs to the TonB-dependent receptor family.</text>
</comment>
<dbReference type="HOGENOM" id="CLU_004317_2_1_0"/>
<feature type="domain" description="TonB-dependent receptor plug" evidence="15">
    <location>
        <begin position="141"/>
        <end position="272"/>
    </location>
</feature>
<dbReference type="Proteomes" id="UP000019151">
    <property type="component" value="Chromosome"/>
</dbReference>
<evidence type="ECO:0000256" key="11">
    <source>
        <dbReference type="RuleBase" id="RU003357"/>
    </source>
</evidence>
<evidence type="ECO:0000256" key="1">
    <source>
        <dbReference type="ARBA" id="ARBA00004571"/>
    </source>
</evidence>
<sequence>MTALFRGLLACAAVALATSALATPAPAQPPATSSTQPAPSGTGVITGRVLDRGSQQPLAGAQVVLIGTTRGTLTNDQGVYRIAGVPAGAHPLRALRIGYAATSQIVSVTAGQTTTADFGLNATAVTLDVVSVTATGNTIRQRETGNTVATIAPTTSELAAAGNITDVLNSRAPSVYVQQASGSTGTGSRIRIRGANSISLSNEPLLIIDGVRANNDVGDRQVPGGGPATNVSTAGQVVSRLNDLNPEDIESIDVIRGPAGVALYGTAAANGVIQVTTKRGRAGRTVWSAFGETGSLKQTTDFPSNYGALGTFASNGRRGPCTIDSRTRGLCTVDHIVSLNPLRDNSPFRTGERFSGGGSVSGGTERTTFYVSGDVQREAGVQQTNNDRRTDFRANVRADLRDNWNVQVNTGYVGDRLQLPVNDNSVLGLLSVALLGRPLSRDSLSGGFFSGFTPDILENLSIRQRTDRFLTSVTTNAQLLPWLGAAGVLGLDYFNQVSYQAIQPNRVGFGDLPQGSADSDPMQNYNYTAQGSLNATFHPSASLTSTSQVGGQYSRVTFHGTNAFGAVLTPGTSSLSGTSARFAVSEFNTDNVLLGAFVQQQLAWRDRLFVTGAVRGDRNSAFGQNLGFVWYPSVNASWVLSDEPFFPRVPGLSSARVRAAYGRSGQKPDFRNAITYYSPYAVRVSGQEVGAISFANGGLGDPALKPERTGETEAGADLGFLNGRVSAQLTYYTKRTDDALVQLPVAPSVGSVAQRFQNLGSLRNRGFEVQLSGKLLDTRPLGVELTVGGSTNDNELLNLGAGVSPITFNAGAGAVQQHRPGYPAGGYWAVPYTFADANHDGMIARSEVTAGDTTVYLGNPLPRREWQLTPAVTLFQRLRVQALVSHRAGYKVYNLTERYRCVLGNCLAIADPTAPLADQARAIAAAVYGTDAGFVEDGSFTKLRELTFTLSASPRIARMLRTSAASFTVAGRNLWLSSKYTGFDPEITSTPGSNFTSADFLTVPPVRTWTARLNLTF</sequence>
<dbReference type="PANTHER" id="PTHR30069:SF29">
    <property type="entry name" value="HEMOGLOBIN AND HEMOGLOBIN-HAPTOGLOBIN-BINDING PROTEIN 1-RELATED"/>
    <property type="match status" value="1"/>
</dbReference>
<evidence type="ECO:0000256" key="7">
    <source>
        <dbReference type="ARBA" id="ARBA00023136"/>
    </source>
</evidence>
<dbReference type="Pfam" id="PF00593">
    <property type="entry name" value="TonB_dep_Rec_b-barrel"/>
    <property type="match status" value="1"/>
</dbReference>
<dbReference type="OrthoDB" id="9768177at2"/>
<dbReference type="SUPFAM" id="SSF56935">
    <property type="entry name" value="Porins"/>
    <property type="match status" value="1"/>
</dbReference>
<dbReference type="InterPro" id="IPR000531">
    <property type="entry name" value="Beta-barrel_TonB"/>
</dbReference>
<organism evidence="16 17">
    <name type="scientific">Gemmatirosa kalamazoonensis</name>
    <dbReference type="NCBI Taxonomy" id="861299"/>
    <lineage>
        <taxon>Bacteria</taxon>
        <taxon>Pseudomonadati</taxon>
        <taxon>Gemmatimonadota</taxon>
        <taxon>Gemmatimonadia</taxon>
        <taxon>Gemmatimonadales</taxon>
        <taxon>Gemmatimonadaceae</taxon>
        <taxon>Gemmatirosa</taxon>
    </lineage>
</organism>
<dbReference type="RefSeq" id="WP_025410860.1">
    <property type="nucleotide sequence ID" value="NZ_CP007128.1"/>
</dbReference>
<dbReference type="InterPro" id="IPR037066">
    <property type="entry name" value="Plug_dom_sf"/>
</dbReference>
<dbReference type="PANTHER" id="PTHR30069">
    <property type="entry name" value="TONB-DEPENDENT OUTER MEMBRANE RECEPTOR"/>
    <property type="match status" value="1"/>
</dbReference>
<dbReference type="PROSITE" id="PS52016">
    <property type="entry name" value="TONB_DEPENDENT_REC_3"/>
    <property type="match status" value="1"/>
</dbReference>
<protein>
    <submittedName>
        <fullName evidence="16">TonB-dependent outer membrane protein, SusC/RagA</fullName>
    </submittedName>
</protein>
<keyword evidence="17" id="KW-1185">Reference proteome</keyword>
<evidence type="ECO:0000256" key="13">
    <source>
        <dbReference type="SAM" id="SignalP"/>
    </source>
</evidence>
<evidence type="ECO:0000256" key="8">
    <source>
        <dbReference type="ARBA" id="ARBA00023170"/>
    </source>
</evidence>